<keyword evidence="4" id="KW-0808">Transferase</keyword>
<dbReference type="PANTHER" id="PTHR43179">
    <property type="entry name" value="RHAMNOSYLTRANSFERASE WBBL"/>
    <property type="match status" value="1"/>
</dbReference>
<organism evidence="5 6">
    <name type="scientific">Microcystis wesenbergii NRERC-220</name>
    <dbReference type="NCBI Taxonomy" id="3068991"/>
    <lineage>
        <taxon>Bacteria</taxon>
        <taxon>Bacillati</taxon>
        <taxon>Cyanobacteriota</taxon>
        <taxon>Cyanophyceae</taxon>
        <taxon>Oscillatoriophycideae</taxon>
        <taxon>Chroococcales</taxon>
        <taxon>Microcystaceae</taxon>
        <taxon>Microcystis</taxon>
    </lineage>
</organism>
<keyword evidence="6" id="KW-1185">Reference proteome</keyword>
<accession>A0ABU3HS69</accession>
<sequence length="287" mass="33179">MIHFLTVNYYSKELIKKLVLSINNSLKSAYQITIVNNSPQEELSNDDFFPSEMIYIIQSPQNLGFGAGCNLGIKYIYSVNNKALIWLINPDTTIDKEADIYLKKCFDTEPNLAILGTKIRDIKGNLWFGQGLFDPFWGTIKHEAKLSNTINSQNGITSSRWVSGCSMIINLAKFDHCPSFNTRYFLYHEDVDFCEKYYKENYQIAVTNHILVTHVVSAIIGKDKKNMFKNFTFSRLVFLELYGSKLSFLIYMFYVVLFKITILMIFDTSNAIGRWQGIKKYFTNSHP</sequence>
<gene>
    <name evidence="5" type="ORF">RAM70_17430</name>
</gene>
<proteinExistence type="inferred from homology"/>
<dbReference type="SUPFAM" id="SSF53448">
    <property type="entry name" value="Nucleotide-diphospho-sugar transferases"/>
    <property type="match status" value="1"/>
</dbReference>
<evidence type="ECO:0000313" key="6">
    <source>
        <dbReference type="Proteomes" id="UP001180650"/>
    </source>
</evidence>
<dbReference type="EMBL" id="JAVSJA010000001">
    <property type="protein sequence ID" value="MDT3676203.1"/>
    <property type="molecule type" value="Genomic_DNA"/>
</dbReference>
<comment type="caution">
    <text evidence="5">The sequence shown here is derived from an EMBL/GenBank/DDBJ whole genome shotgun (WGS) entry which is preliminary data.</text>
</comment>
<comment type="similarity">
    <text evidence="2">Belongs to the glycosyltransferase 2 family.</text>
</comment>
<evidence type="ECO:0000256" key="4">
    <source>
        <dbReference type="ARBA" id="ARBA00022679"/>
    </source>
</evidence>
<evidence type="ECO:0000256" key="3">
    <source>
        <dbReference type="ARBA" id="ARBA00022676"/>
    </source>
</evidence>
<evidence type="ECO:0000256" key="2">
    <source>
        <dbReference type="ARBA" id="ARBA00006739"/>
    </source>
</evidence>
<dbReference type="Proteomes" id="UP001180650">
    <property type="component" value="Unassembled WGS sequence"/>
</dbReference>
<evidence type="ECO:0000313" key="5">
    <source>
        <dbReference type="EMBL" id="MDT3676203.1"/>
    </source>
</evidence>
<dbReference type="Gene3D" id="3.90.550.10">
    <property type="entry name" value="Spore Coat Polysaccharide Biosynthesis Protein SpsA, Chain A"/>
    <property type="match status" value="1"/>
</dbReference>
<comment type="pathway">
    <text evidence="1">Cell wall biogenesis; cell wall polysaccharide biosynthesis.</text>
</comment>
<reference evidence="5" key="1">
    <citation type="submission" date="2023-08" db="EMBL/GenBank/DDBJ databases">
        <authorList>
            <person name="Park H.-K."/>
            <person name="Kim I.-S."/>
        </authorList>
    </citation>
    <scope>NUCLEOTIDE SEQUENCE</scope>
    <source>
        <strain evidence="5">NRERC-220</strain>
    </source>
</reference>
<name>A0ABU3HS69_9CHRO</name>
<evidence type="ECO:0008006" key="7">
    <source>
        <dbReference type="Google" id="ProtNLM"/>
    </source>
</evidence>
<evidence type="ECO:0000256" key="1">
    <source>
        <dbReference type="ARBA" id="ARBA00004776"/>
    </source>
</evidence>
<keyword evidence="3" id="KW-0328">Glycosyltransferase</keyword>
<dbReference type="PANTHER" id="PTHR43179:SF12">
    <property type="entry name" value="GALACTOFURANOSYLTRANSFERASE GLFT2"/>
    <property type="match status" value="1"/>
</dbReference>
<dbReference type="InterPro" id="IPR029044">
    <property type="entry name" value="Nucleotide-diphossugar_trans"/>
</dbReference>
<protein>
    <recommendedName>
        <fullName evidence="7">Glycosyltransferase family 2 protein</fullName>
    </recommendedName>
</protein>
<dbReference type="RefSeq" id="WP_312674841.1">
    <property type="nucleotide sequence ID" value="NZ_JAVSJA010000001.1"/>
</dbReference>